<feature type="transmembrane region" description="Helical" evidence="6">
    <location>
        <begin position="358"/>
        <end position="376"/>
    </location>
</feature>
<dbReference type="Pfam" id="PF01066">
    <property type="entry name" value="CDP-OH_P_transf"/>
    <property type="match status" value="1"/>
</dbReference>
<feature type="transmembrane region" description="Helical" evidence="6">
    <location>
        <begin position="35"/>
        <end position="54"/>
    </location>
</feature>
<evidence type="ECO:0008006" key="8">
    <source>
        <dbReference type="Google" id="ProtNLM"/>
    </source>
</evidence>
<feature type="transmembrane region" description="Helical" evidence="6">
    <location>
        <begin position="330"/>
        <end position="352"/>
    </location>
</feature>
<evidence type="ECO:0000256" key="4">
    <source>
        <dbReference type="ARBA" id="ARBA00023136"/>
    </source>
</evidence>
<dbReference type="PROSITE" id="PS00379">
    <property type="entry name" value="CDP_ALCOHOL_P_TRANSF"/>
    <property type="match status" value="1"/>
</dbReference>
<comment type="similarity">
    <text evidence="2 5">Belongs to the CDP-alcohol phosphatidyltransferase class-I family.</text>
</comment>
<protein>
    <recommendedName>
        <fullName evidence="8">Ethanolaminephosphotransferase</fullName>
    </recommendedName>
</protein>
<feature type="transmembrane region" description="Helical" evidence="6">
    <location>
        <begin position="291"/>
        <end position="310"/>
    </location>
</feature>
<feature type="transmembrane region" description="Helical" evidence="6">
    <location>
        <begin position="388"/>
        <end position="405"/>
    </location>
</feature>
<gene>
    <name evidence="7" type="ORF">TDIB3V08_LOCUS7053</name>
</gene>
<organism evidence="7">
    <name type="scientific">Timema douglasi</name>
    <name type="common">Walking stick</name>
    <dbReference type="NCBI Taxonomy" id="61478"/>
    <lineage>
        <taxon>Eukaryota</taxon>
        <taxon>Metazoa</taxon>
        <taxon>Ecdysozoa</taxon>
        <taxon>Arthropoda</taxon>
        <taxon>Hexapoda</taxon>
        <taxon>Insecta</taxon>
        <taxon>Pterygota</taxon>
        <taxon>Neoptera</taxon>
        <taxon>Polyneoptera</taxon>
        <taxon>Phasmatodea</taxon>
        <taxon>Timematodea</taxon>
        <taxon>Timematoidea</taxon>
        <taxon>Timematidae</taxon>
        <taxon>Timema</taxon>
    </lineage>
</organism>
<dbReference type="GO" id="GO:0005789">
    <property type="term" value="C:endoplasmic reticulum membrane"/>
    <property type="evidence" value="ECO:0007669"/>
    <property type="project" value="TreeGrafter"/>
</dbReference>
<dbReference type="PIRSF" id="PIRSF015665">
    <property type="entry name" value="CHOPT"/>
    <property type="match status" value="1"/>
</dbReference>
<evidence type="ECO:0000313" key="7">
    <source>
        <dbReference type="EMBL" id="CAD7200842.1"/>
    </source>
</evidence>
<evidence type="ECO:0000256" key="1">
    <source>
        <dbReference type="ARBA" id="ARBA00004370"/>
    </source>
</evidence>
<feature type="transmembrane region" description="Helical" evidence="6">
    <location>
        <begin position="248"/>
        <end position="271"/>
    </location>
</feature>
<evidence type="ECO:0000256" key="3">
    <source>
        <dbReference type="ARBA" id="ARBA00022679"/>
    </source>
</evidence>
<keyword evidence="3 5" id="KW-0808">Transferase</keyword>
<reference evidence="7" key="1">
    <citation type="submission" date="2020-11" db="EMBL/GenBank/DDBJ databases">
        <authorList>
            <person name="Tran Van P."/>
        </authorList>
    </citation>
    <scope>NUCLEOTIDE SEQUENCE</scope>
</reference>
<name>A0A7R8VNR8_TIMDO</name>
<dbReference type="GO" id="GO:0006646">
    <property type="term" value="P:phosphatidylethanolamine biosynthetic process"/>
    <property type="evidence" value="ECO:0007669"/>
    <property type="project" value="TreeGrafter"/>
</dbReference>
<keyword evidence="4 6" id="KW-0472">Membrane</keyword>
<evidence type="ECO:0000256" key="2">
    <source>
        <dbReference type="ARBA" id="ARBA00010441"/>
    </source>
</evidence>
<evidence type="ECO:0000256" key="6">
    <source>
        <dbReference type="SAM" id="Phobius"/>
    </source>
</evidence>
<dbReference type="PANTHER" id="PTHR10414">
    <property type="entry name" value="ETHANOLAMINEPHOSPHOTRANSFERASE"/>
    <property type="match status" value="1"/>
</dbReference>
<dbReference type="InterPro" id="IPR043130">
    <property type="entry name" value="CDP-OH_PTrfase_TM_dom"/>
</dbReference>
<keyword evidence="6" id="KW-1133">Transmembrane helix</keyword>
<dbReference type="EMBL" id="OA567825">
    <property type="protein sequence ID" value="CAD7200842.1"/>
    <property type="molecule type" value="Genomic_DNA"/>
</dbReference>
<feature type="transmembrane region" description="Helical" evidence="6">
    <location>
        <begin position="417"/>
        <end position="439"/>
    </location>
</feature>
<sequence>MLYSKSCRGYLGAKDPQSLLSKNAKFCPKWVAPNLLTFSGFLFTVLNFLLFAYYDYDFYASSVKHPEADPIPRWVWLIAAINIFLAYTLGESTLQTSFCFVLLYKKPVLEKLVESCVSKGYVFQMEMIIRARQFEFTIGEVSTLHLFNWCKSDTSNHYPGLKWIEPSMVVDGIDGKQARKTQTSGPLGELFDHGLDSWTAILIPVCMYSVFGRGPESISTLRFYFCLWNVFINFYLSHWEKYNTGQLFLPWGYDASMVATIVIFLVTFIYGDQVWSFTIPGNISAGHMFEIAFYISALVTNLPVVLWNIYMSYKNQTGKMRSFWEANRPLVPVLLFLVLSTVWVTCSPVDIIELDPRFIYLTTGTIFSNICCRLIVSQMSSTRCEVFNWMFLPTGLVVALSLLLPDTPTNKTLNLCMLYILSLLAIVAHIHYGTCVVSCPD</sequence>
<accession>A0A7R8VNR8</accession>
<dbReference type="InterPro" id="IPR048254">
    <property type="entry name" value="CDP_ALCOHOL_P_TRANSF_CS"/>
</dbReference>
<dbReference type="GO" id="GO:0004307">
    <property type="term" value="F:ethanolaminephosphotransferase activity"/>
    <property type="evidence" value="ECO:0007669"/>
    <property type="project" value="TreeGrafter"/>
</dbReference>
<comment type="subcellular location">
    <subcellularLocation>
        <location evidence="1">Membrane</location>
    </subcellularLocation>
</comment>
<dbReference type="InterPro" id="IPR000462">
    <property type="entry name" value="CDP-OH_P_trans"/>
</dbReference>
<feature type="transmembrane region" description="Helical" evidence="6">
    <location>
        <begin position="74"/>
        <end position="104"/>
    </location>
</feature>
<dbReference type="GO" id="GO:0005794">
    <property type="term" value="C:Golgi apparatus"/>
    <property type="evidence" value="ECO:0007669"/>
    <property type="project" value="TreeGrafter"/>
</dbReference>
<keyword evidence="6" id="KW-0812">Transmembrane</keyword>
<dbReference type="Gene3D" id="1.20.120.1760">
    <property type="match status" value="2"/>
</dbReference>
<dbReference type="PANTHER" id="PTHR10414:SF71">
    <property type="entry name" value="FI05338P"/>
    <property type="match status" value="1"/>
</dbReference>
<dbReference type="InterPro" id="IPR014472">
    <property type="entry name" value="CHOPT"/>
</dbReference>
<evidence type="ECO:0000256" key="5">
    <source>
        <dbReference type="RuleBase" id="RU003750"/>
    </source>
</evidence>
<dbReference type="AlphaFoldDB" id="A0A7R8VNR8"/>
<proteinExistence type="inferred from homology"/>